<dbReference type="AlphaFoldDB" id="A0A420DLF2"/>
<feature type="transmembrane region" description="Helical" evidence="1">
    <location>
        <begin position="64"/>
        <end position="88"/>
    </location>
</feature>
<feature type="transmembrane region" description="Helical" evidence="1">
    <location>
        <begin position="37"/>
        <end position="57"/>
    </location>
</feature>
<dbReference type="RefSeq" id="WP_147376107.1">
    <property type="nucleotide sequence ID" value="NZ_RAQJ01000002.1"/>
</dbReference>
<reference evidence="2 3" key="1">
    <citation type="submission" date="2018-09" db="EMBL/GenBank/DDBJ databases">
        <title>Genomic Encyclopedia of Archaeal and Bacterial Type Strains, Phase II (KMG-II): from individual species to whole genera.</title>
        <authorList>
            <person name="Goeker M."/>
        </authorList>
    </citation>
    <scope>NUCLEOTIDE SEQUENCE [LARGE SCALE GENOMIC DNA]</scope>
    <source>
        <strain evidence="2 3">DSM 26283</strain>
    </source>
</reference>
<feature type="transmembrane region" description="Helical" evidence="1">
    <location>
        <begin position="206"/>
        <end position="229"/>
    </location>
</feature>
<keyword evidence="1" id="KW-1133">Transmembrane helix</keyword>
<feature type="transmembrane region" description="Helical" evidence="1">
    <location>
        <begin position="94"/>
        <end position="111"/>
    </location>
</feature>
<gene>
    <name evidence="2" type="ORF">BXY80_1256</name>
</gene>
<keyword evidence="1" id="KW-0812">Transmembrane</keyword>
<proteinExistence type="predicted"/>
<accession>A0A420DLF2</accession>
<keyword evidence="1" id="KW-0472">Membrane</keyword>
<evidence type="ECO:0000256" key="1">
    <source>
        <dbReference type="SAM" id="Phobius"/>
    </source>
</evidence>
<sequence>MNSTMKKLVTIAPNRVLVVVLFAMIILSFYASYYESIMIPKVIKLITTTLLLTFFFCQKNRIANVFFTIFILFFLGDVFSVFNFGLLALKLSNAFYIGSYLLLVFILFGRLKHVKFEGLVSVYLVLVLTLNTYFLYVLYNIAKESLVDDVSIVLYVLSGIALIGLVFFAFAVYLSRETSQSIIFLIMAFCLAFSDVLGYVCDMYVYYWLFETFERVLHIIGLYLFYIYVFNHHSRLINSEHTNASVLNKSGGDSLAY</sequence>
<protein>
    <recommendedName>
        <fullName evidence="4">YhhN-like protein</fullName>
    </recommendedName>
</protein>
<comment type="caution">
    <text evidence="2">The sequence shown here is derived from an EMBL/GenBank/DDBJ whole genome shotgun (WGS) entry which is preliminary data.</text>
</comment>
<dbReference type="Proteomes" id="UP000284892">
    <property type="component" value="Unassembled WGS sequence"/>
</dbReference>
<feature type="transmembrane region" description="Helical" evidence="1">
    <location>
        <begin position="118"/>
        <end position="139"/>
    </location>
</feature>
<evidence type="ECO:0008006" key="4">
    <source>
        <dbReference type="Google" id="ProtNLM"/>
    </source>
</evidence>
<name>A0A420DLF2_9FLAO</name>
<keyword evidence="3" id="KW-1185">Reference proteome</keyword>
<evidence type="ECO:0000313" key="3">
    <source>
        <dbReference type="Proteomes" id="UP000284892"/>
    </source>
</evidence>
<evidence type="ECO:0000313" key="2">
    <source>
        <dbReference type="EMBL" id="RKE95073.1"/>
    </source>
</evidence>
<dbReference type="OrthoDB" id="1437664at2"/>
<organism evidence="2 3">
    <name type="scientific">Ichthyenterobacterium magnum</name>
    <dbReference type="NCBI Taxonomy" id="1230530"/>
    <lineage>
        <taxon>Bacteria</taxon>
        <taxon>Pseudomonadati</taxon>
        <taxon>Bacteroidota</taxon>
        <taxon>Flavobacteriia</taxon>
        <taxon>Flavobacteriales</taxon>
        <taxon>Flavobacteriaceae</taxon>
        <taxon>Ichthyenterobacterium</taxon>
    </lineage>
</organism>
<feature type="transmembrane region" description="Helical" evidence="1">
    <location>
        <begin position="12"/>
        <end position="31"/>
    </location>
</feature>
<feature type="transmembrane region" description="Helical" evidence="1">
    <location>
        <begin position="181"/>
        <end position="200"/>
    </location>
</feature>
<dbReference type="EMBL" id="RAQJ01000002">
    <property type="protein sequence ID" value="RKE95073.1"/>
    <property type="molecule type" value="Genomic_DNA"/>
</dbReference>
<feature type="transmembrane region" description="Helical" evidence="1">
    <location>
        <begin position="151"/>
        <end position="174"/>
    </location>
</feature>